<name>A0A9P6PWS7_9FUNG</name>
<protein>
    <submittedName>
        <fullName evidence="3">Uncharacterized protein</fullName>
    </submittedName>
</protein>
<dbReference type="AlphaFoldDB" id="A0A9P6PWS7"/>
<organism evidence="3 4">
    <name type="scientific">Mortierella polycephala</name>
    <dbReference type="NCBI Taxonomy" id="41804"/>
    <lineage>
        <taxon>Eukaryota</taxon>
        <taxon>Fungi</taxon>
        <taxon>Fungi incertae sedis</taxon>
        <taxon>Mucoromycota</taxon>
        <taxon>Mortierellomycotina</taxon>
        <taxon>Mortierellomycetes</taxon>
        <taxon>Mortierellales</taxon>
        <taxon>Mortierellaceae</taxon>
        <taxon>Mortierella</taxon>
    </lineage>
</organism>
<feature type="transmembrane region" description="Helical" evidence="2">
    <location>
        <begin position="901"/>
        <end position="922"/>
    </location>
</feature>
<proteinExistence type="predicted"/>
<evidence type="ECO:0000256" key="2">
    <source>
        <dbReference type="SAM" id="Phobius"/>
    </source>
</evidence>
<feature type="compositionally biased region" description="Low complexity" evidence="1">
    <location>
        <begin position="789"/>
        <end position="802"/>
    </location>
</feature>
<keyword evidence="4" id="KW-1185">Reference proteome</keyword>
<feature type="region of interest" description="Disordered" evidence="1">
    <location>
        <begin position="782"/>
        <end position="802"/>
    </location>
</feature>
<feature type="region of interest" description="Disordered" evidence="1">
    <location>
        <begin position="481"/>
        <end position="540"/>
    </location>
</feature>
<evidence type="ECO:0000313" key="4">
    <source>
        <dbReference type="Proteomes" id="UP000726737"/>
    </source>
</evidence>
<dbReference type="Proteomes" id="UP000726737">
    <property type="component" value="Unassembled WGS sequence"/>
</dbReference>
<accession>A0A9P6PWS7</accession>
<feature type="region of interest" description="Disordered" evidence="1">
    <location>
        <begin position="1"/>
        <end position="43"/>
    </location>
</feature>
<evidence type="ECO:0000313" key="3">
    <source>
        <dbReference type="EMBL" id="KAG0255391.1"/>
    </source>
</evidence>
<comment type="caution">
    <text evidence="3">The sequence shown here is derived from an EMBL/GenBank/DDBJ whole genome shotgun (WGS) entry which is preliminary data.</text>
</comment>
<keyword evidence="2" id="KW-0472">Membrane</keyword>
<feature type="compositionally biased region" description="Basic and acidic residues" evidence="1">
    <location>
        <begin position="500"/>
        <end position="519"/>
    </location>
</feature>
<evidence type="ECO:0000256" key="1">
    <source>
        <dbReference type="SAM" id="MobiDB-lite"/>
    </source>
</evidence>
<feature type="region of interest" description="Disordered" evidence="1">
    <location>
        <begin position="851"/>
        <end position="881"/>
    </location>
</feature>
<reference evidence="3" key="1">
    <citation type="journal article" date="2020" name="Fungal Divers.">
        <title>Resolving the Mortierellaceae phylogeny through synthesis of multi-gene phylogenetics and phylogenomics.</title>
        <authorList>
            <person name="Vandepol N."/>
            <person name="Liber J."/>
            <person name="Desiro A."/>
            <person name="Na H."/>
            <person name="Kennedy M."/>
            <person name="Barry K."/>
            <person name="Grigoriev I.V."/>
            <person name="Miller A.N."/>
            <person name="O'Donnell K."/>
            <person name="Stajich J.E."/>
            <person name="Bonito G."/>
        </authorList>
    </citation>
    <scope>NUCLEOTIDE SEQUENCE</scope>
    <source>
        <strain evidence="3">KOD948</strain>
    </source>
</reference>
<feature type="region of interest" description="Disordered" evidence="1">
    <location>
        <begin position="287"/>
        <end position="317"/>
    </location>
</feature>
<sequence length="991" mass="109325">MTKKNKINKLVRNPFTNTRQTSDRIEDTASGNEDDDEDDDDEERVIRARRDTLVALDPNNKDSRNAKFKYLSAKAQRMRAQTNAFEQQQRQASTQLQYQLYAQEEHGQHCRALLDQQTVLSDHVQGMTERQDDANDRSGNNLLCAPKSKKIDELVPEIYISLPTPSPPTSKQKNRHESSLGNTNPLLLSTTFTPSPLSLSSRDPLEDSALNIPLGRTRARSNRSSNVYKSLFQRFTGSPAPPELDANEITDQSPSVVEANQPIVQPSSTSWPLNRNTFGAPIKSALADRGHQSRSTGWRPSRTPRVGRTEKHDPWDSCDDMLMETTDDENVDNPTSCWREESQLKGRIGVGERRLCDDMASEDIQSSVIPRLGRGALDGWIAQPRAAAIWGTANKIDDAVPVPKQQPRPQSLPSDHTVIDLMPSPERAHHSPTAAGTAVILTRAGSLGSSFNRLQRSPPSMTADLDLPSSLDIRTDRTMKMENRVQGASEKAQQEVYDTTGDREWHSINKSIDRSDQRSSSRTFGPTHRSKVTPPPATLSSFSSLRDLVTSAVRLNRSCSATDDTSLPTYSPSAYLRRSQTTTFVGHHSYGDSSSGPVSFSPVSKCKNSPAMIPKIIVLKDLPHEMSALSAIPVFSHTLGSASASLTMISGVENPHRSQDGISLYHKEAFTTDWLNEDPAASEGRATVDHHPMFHRLRLQPEQESLLKVPEPVMVQNTNKIRQETSLATAAMETARHIVTLSNTSQFVNESEKLTRSLDFADSLTSQLMGADYIGEFERERARAHGAEEPGSNSTPSLSSSCKSFTTTVAMSQLLSSTGKLEDNDQYHPRRPEKIVLEKAMDKGYSSVIAMEDHHRGGSDSNNVSGGGWRKRQGSSQSDMSEKLLHLPEPSRLEGICSCRGMINVASMLFVMVGLVLMILGYPIAASLKKDRLEAEMQAMGNETMFTMSNHTAVNWTAHQPTVATTTTLIPSTTVVVLPKITANAVRVGLW</sequence>
<keyword evidence="2" id="KW-0812">Transmembrane</keyword>
<gene>
    <name evidence="3" type="ORF">BG011_005163</name>
</gene>
<dbReference type="EMBL" id="JAAAJA010000351">
    <property type="protein sequence ID" value="KAG0255391.1"/>
    <property type="molecule type" value="Genomic_DNA"/>
</dbReference>
<keyword evidence="2" id="KW-1133">Transmembrane helix</keyword>
<feature type="region of interest" description="Disordered" evidence="1">
    <location>
        <begin position="161"/>
        <end position="187"/>
    </location>
</feature>
<feature type="compositionally biased region" description="Acidic residues" evidence="1">
    <location>
        <begin position="32"/>
        <end position="43"/>
    </location>
</feature>
<dbReference type="OrthoDB" id="412647at2759"/>